<dbReference type="OrthoDB" id="6137287at2759"/>
<dbReference type="AlphaFoldDB" id="A0A6J8CD79"/>
<sequence length="154" mass="17843">MLDKRALEKAEKMCNSCQLNKESTKAKSWCTICEEAFCEQCEKCHKTFKMSARHKLLNIREMQSGGTPSKYVRYKAVKSIQGRSSNFIVWIILSLVARRALHCHTVNMKMSLQYKKPHPVSNSQRKRGISQRLREHVILFGEVIDERNTNLADV</sequence>
<keyword evidence="1" id="KW-0863">Zinc-finger</keyword>
<feature type="domain" description="B box-type" evidence="2">
    <location>
        <begin position="9"/>
        <end position="59"/>
    </location>
</feature>
<keyword evidence="1" id="KW-0479">Metal-binding</keyword>
<dbReference type="InterPro" id="IPR000315">
    <property type="entry name" value="Znf_B-box"/>
</dbReference>
<proteinExistence type="predicted"/>
<dbReference type="Proteomes" id="UP000507470">
    <property type="component" value="Unassembled WGS sequence"/>
</dbReference>
<dbReference type="GO" id="GO:0008270">
    <property type="term" value="F:zinc ion binding"/>
    <property type="evidence" value="ECO:0007669"/>
    <property type="project" value="UniProtKB-KW"/>
</dbReference>
<gene>
    <name evidence="3" type="ORF">MCOR_29038</name>
</gene>
<dbReference type="CDD" id="cd19757">
    <property type="entry name" value="Bbox1"/>
    <property type="match status" value="1"/>
</dbReference>
<reference evidence="3 4" key="1">
    <citation type="submission" date="2020-06" db="EMBL/GenBank/DDBJ databases">
        <authorList>
            <person name="Li R."/>
            <person name="Bekaert M."/>
        </authorList>
    </citation>
    <scope>NUCLEOTIDE SEQUENCE [LARGE SCALE GENOMIC DNA]</scope>
    <source>
        <strain evidence="4">wild</strain>
    </source>
</reference>
<protein>
    <recommendedName>
        <fullName evidence="2">B box-type domain-containing protein</fullName>
    </recommendedName>
</protein>
<keyword evidence="4" id="KW-1185">Reference proteome</keyword>
<evidence type="ECO:0000313" key="3">
    <source>
        <dbReference type="EMBL" id="CAC5394275.1"/>
    </source>
</evidence>
<dbReference type="EMBL" id="CACVKT020005268">
    <property type="protein sequence ID" value="CAC5394275.1"/>
    <property type="molecule type" value="Genomic_DNA"/>
</dbReference>
<accession>A0A6J8CD79</accession>
<evidence type="ECO:0000259" key="2">
    <source>
        <dbReference type="PROSITE" id="PS50119"/>
    </source>
</evidence>
<name>A0A6J8CD79_MYTCO</name>
<dbReference type="PROSITE" id="PS50119">
    <property type="entry name" value="ZF_BBOX"/>
    <property type="match status" value="1"/>
</dbReference>
<evidence type="ECO:0000256" key="1">
    <source>
        <dbReference type="PROSITE-ProRule" id="PRU00024"/>
    </source>
</evidence>
<evidence type="ECO:0000313" key="4">
    <source>
        <dbReference type="Proteomes" id="UP000507470"/>
    </source>
</evidence>
<organism evidence="3 4">
    <name type="scientific">Mytilus coruscus</name>
    <name type="common">Sea mussel</name>
    <dbReference type="NCBI Taxonomy" id="42192"/>
    <lineage>
        <taxon>Eukaryota</taxon>
        <taxon>Metazoa</taxon>
        <taxon>Spiralia</taxon>
        <taxon>Lophotrochozoa</taxon>
        <taxon>Mollusca</taxon>
        <taxon>Bivalvia</taxon>
        <taxon>Autobranchia</taxon>
        <taxon>Pteriomorphia</taxon>
        <taxon>Mytilida</taxon>
        <taxon>Mytiloidea</taxon>
        <taxon>Mytilidae</taxon>
        <taxon>Mytilinae</taxon>
        <taxon>Mytilus</taxon>
    </lineage>
</organism>
<keyword evidence="1" id="KW-0862">Zinc</keyword>